<dbReference type="SMART" id="SM00154">
    <property type="entry name" value="ZnF_AN1"/>
    <property type="match status" value="1"/>
</dbReference>
<dbReference type="InterPro" id="IPR000058">
    <property type="entry name" value="Znf_AN1"/>
</dbReference>
<dbReference type="AlphaFoldDB" id="A0AAV8YDN3"/>
<protein>
    <recommendedName>
        <fullName evidence="6">AN1-type domain-containing protein</fullName>
    </recommendedName>
</protein>
<evidence type="ECO:0000256" key="4">
    <source>
        <dbReference type="PROSITE-ProRule" id="PRU00449"/>
    </source>
</evidence>
<dbReference type="PANTHER" id="PTHR46728">
    <property type="entry name" value="AN1-TYPE ZINC FINGER PROTEIN 4"/>
    <property type="match status" value="1"/>
</dbReference>
<keyword evidence="8" id="KW-1185">Reference proteome</keyword>
<reference evidence="7" key="1">
    <citation type="journal article" date="2023" name="Insect Mol. Biol.">
        <title>Genome sequencing provides insights into the evolution of gene families encoding plant cell wall-degrading enzymes in longhorned beetles.</title>
        <authorList>
            <person name="Shin N.R."/>
            <person name="Okamura Y."/>
            <person name="Kirsch R."/>
            <person name="Pauchet Y."/>
        </authorList>
    </citation>
    <scope>NUCLEOTIDE SEQUENCE</scope>
    <source>
        <strain evidence="7">AMC_N1</strain>
    </source>
</reference>
<evidence type="ECO:0000259" key="6">
    <source>
        <dbReference type="PROSITE" id="PS51039"/>
    </source>
</evidence>
<evidence type="ECO:0000256" key="5">
    <source>
        <dbReference type="SAM" id="MobiDB-lite"/>
    </source>
</evidence>
<sequence length="441" mass="50240">MEEVNIRKQGKSNKGGSTAKVDAEDKVFGEATSTSGKSNPLIIFEKNFEEEHEEEIALKDKHRSKPHRLPKSKSKSVYSESKGAYSHTKQNYARMHKKTRDLHPYEGTSRERKPEELSTRLSDHKPVKELTSTLAEQFAVLEEDDQNLYGESLSVSARNRVHLTRLVLSETSERPKSSPDSIELEENAQDLWEIHEPASERLKHSATCKVGLLKRRQSLDYGYDGIDNASKPEIGNFSCKNSEFEVCSSNFYHMPQFVSSPSAIPPQYAPKDQGLCDYYFSKPNRSPLYGRKSKDDTLGEETDAKTEKFSFLGECSSIQRLKNEGAERDGLFSGHNDGIDELYGYYNLGCSAELLGDKVLELPVTEKKLELPPVIKKRARCNECNKRLNITNIYNCRCGKIFCSQHRYSEVHRCSYDYKTEGRKILEQQNPLVTAEKINRI</sequence>
<dbReference type="Gene3D" id="4.10.1110.10">
    <property type="entry name" value="AN1-like Zinc finger"/>
    <property type="match status" value="1"/>
</dbReference>
<feature type="domain" description="AN1-type" evidence="6">
    <location>
        <begin position="375"/>
        <end position="422"/>
    </location>
</feature>
<keyword evidence="1" id="KW-0479">Metal-binding</keyword>
<organism evidence="7 8">
    <name type="scientific">Aromia moschata</name>
    <dbReference type="NCBI Taxonomy" id="1265417"/>
    <lineage>
        <taxon>Eukaryota</taxon>
        <taxon>Metazoa</taxon>
        <taxon>Ecdysozoa</taxon>
        <taxon>Arthropoda</taxon>
        <taxon>Hexapoda</taxon>
        <taxon>Insecta</taxon>
        <taxon>Pterygota</taxon>
        <taxon>Neoptera</taxon>
        <taxon>Endopterygota</taxon>
        <taxon>Coleoptera</taxon>
        <taxon>Polyphaga</taxon>
        <taxon>Cucujiformia</taxon>
        <taxon>Chrysomeloidea</taxon>
        <taxon>Cerambycidae</taxon>
        <taxon>Cerambycinae</taxon>
        <taxon>Callichromatini</taxon>
        <taxon>Aromia</taxon>
    </lineage>
</organism>
<feature type="compositionally biased region" description="Basic residues" evidence="5">
    <location>
        <begin position="60"/>
        <end position="74"/>
    </location>
</feature>
<dbReference type="GO" id="GO:0008270">
    <property type="term" value="F:zinc ion binding"/>
    <property type="evidence" value="ECO:0007669"/>
    <property type="project" value="UniProtKB-KW"/>
</dbReference>
<dbReference type="EMBL" id="JAPWTK010000124">
    <property type="protein sequence ID" value="KAJ8949078.1"/>
    <property type="molecule type" value="Genomic_DNA"/>
</dbReference>
<evidence type="ECO:0000313" key="8">
    <source>
        <dbReference type="Proteomes" id="UP001162162"/>
    </source>
</evidence>
<accession>A0AAV8YDN3</accession>
<dbReference type="PANTHER" id="PTHR46728:SF1">
    <property type="entry name" value="AN1-TYPE ZINC FINGER PROTEIN 4"/>
    <property type="match status" value="1"/>
</dbReference>
<dbReference type="SUPFAM" id="SSF118310">
    <property type="entry name" value="AN1-like Zinc finger"/>
    <property type="match status" value="1"/>
</dbReference>
<keyword evidence="3" id="KW-0862">Zinc</keyword>
<dbReference type="PROSITE" id="PS51039">
    <property type="entry name" value="ZF_AN1"/>
    <property type="match status" value="1"/>
</dbReference>
<name>A0AAV8YDN3_9CUCU</name>
<feature type="compositionally biased region" description="Basic and acidic residues" evidence="5">
    <location>
        <begin position="101"/>
        <end position="120"/>
    </location>
</feature>
<gene>
    <name evidence="7" type="ORF">NQ318_016982</name>
</gene>
<keyword evidence="2 4" id="KW-0863">Zinc-finger</keyword>
<evidence type="ECO:0000313" key="7">
    <source>
        <dbReference type="EMBL" id="KAJ8949078.1"/>
    </source>
</evidence>
<evidence type="ECO:0000256" key="2">
    <source>
        <dbReference type="ARBA" id="ARBA00022771"/>
    </source>
</evidence>
<comment type="caution">
    <text evidence="7">The sequence shown here is derived from an EMBL/GenBank/DDBJ whole genome shotgun (WGS) entry which is preliminary data.</text>
</comment>
<feature type="region of interest" description="Disordered" evidence="5">
    <location>
        <begin position="1"/>
        <end position="37"/>
    </location>
</feature>
<dbReference type="Pfam" id="PF01428">
    <property type="entry name" value="zf-AN1"/>
    <property type="match status" value="1"/>
</dbReference>
<proteinExistence type="predicted"/>
<dbReference type="InterPro" id="IPR053061">
    <property type="entry name" value="AN1-type_zinc_finger"/>
</dbReference>
<dbReference type="InterPro" id="IPR035896">
    <property type="entry name" value="AN1-like_Znf"/>
</dbReference>
<dbReference type="Proteomes" id="UP001162162">
    <property type="component" value="Unassembled WGS sequence"/>
</dbReference>
<feature type="region of interest" description="Disordered" evidence="5">
    <location>
        <begin position="52"/>
        <end position="120"/>
    </location>
</feature>
<evidence type="ECO:0000256" key="3">
    <source>
        <dbReference type="ARBA" id="ARBA00022833"/>
    </source>
</evidence>
<evidence type="ECO:0000256" key="1">
    <source>
        <dbReference type="ARBA" id="ARBA00022723"/>
    </source>
</evidence>